<dbReference type="RefSeq" id="WP_058623431.1">
    <property type="nucleotide sequence ID" value="NZ_LDRT01000044.1"/>
</dbReference>
<accession>A0A147EY16</accession>
<evidence type="ECO:0000259" key="2">
    <source>
        <dbReference type="Pfam" id="PF13649"/>
    </source>
</evidence>
<dbReference type="PANTHER" id="PTHR43861:SF3">
    <property type="entry name" value="PUTATIVE (AFU_ORTHOLOGUE AFUA_2G14390)-RELATED"/>
    <property type="match status" value="1"/>
</dbReference>
<dbReference type="EMBL" id="LDRT01000044">
    <property type="protein sequence ID" value="KTR94926.1"/>
    <property type="molecule type" value="Genomic_DNA"/>
</dbReference>
<organism evidence="3 4">
    <name type="scientific">Microbacterium testaceum</name>
    <name type="common">Aureobacterium testaceum</name>
    <name type="synonym">Brevibacterium testaceum</name>
    <dbReference type="NCBI Taxonomy" id="2033"/>
    <lineage>
        <taxon>Bacteria</taxon>
        <taxon>Bacillati</taxon>
        <taxon>Actinomycetota</taxon>
        <taxon>Actinomycetes</taxon>
        <taxon>Micrococcales</taxon>
        <taxon>Microbacteriaceae</taxon>
        <taxon>Microbacterium</taxon>
    </lineage>
</organism>
<dbReference type="OrthoDB" id="9786503at2"/>
<dbReference type="Proteomes" id="UP000075025">
    <property type="component" value="Unassembled WGS sequence"/>
</dbReference>
<gene>
    <name evidence="3" type="ORF">NS220_07370</name>
</gene>
<name>A0A147EY16_MICTE</name>
<dbReference type="GO" id="GO:0016740">
    <property type="term" value="F:transferase activity"/>
    <property type="evidence" value="ECO:0007669"/>
    <property type="project" value="UniProtKB-KW"/>
</dbReference>
<proteinExistence type="predicted"/>
<feature type="domain" description="Methyltransferase" evidence="2">
    <location>
        <begin position="39"/>
        <end position="125"/>
    </location>
</feature>
<evidence type="ECO:0000256" key="1">
    <source>
        <dbReference type="ARBA" id="ARBA00022679"/>
    </source>
</evidence>
<evidence type="ECO:0000313" key="4">
    <source>
        <dbReference type="Proteomes" id="UP000075025"/>
    </source>
</evidence>
<comment type="caution">
    <text evidence="3">The sequence shown here is derived from an EMBL/GenBank/DDBJ whole genome shotgun (WGS) entry which is preliminary data.</text>
</comment>
<dbReference type="PATRIC" id="fig|2033.6.peg.2470"/>
<dbReference type="PANTHER" id="PTHR43861">
    <property type="entry name" value="TRANS-ACONITATE 2-METHYLTRANSFERASE-RELATED"/>
    <property type="match status" value="1"/>
</dbReference>
<dbReference type="Gene3D" id="3.40.50.150">
    <property type="entry name" value="Vaccinia Virus protein VP39"/>
    <property type="match status" value="1"/>
</dbReference>
<reference evidence="3 4" key="1">
    <citation type="journal article" date="2016" name="Front. Microbiol.">
        <title>Genomic Resource of Rice Seed Associated Bacteria.</title>
        <authorList>
            <person name="Midha S."/>
            <person name="Bansal K."/>
            <person name="Sharma S."/>
            <person name="Kumar N."/>
            <person name="Patil P.P."/>
            <person name="Chaudhry V."/>
            <person name="Patil P.B."/>
        </authorList>
    </citation>
    <scope>NUCLEOTIDE SEQUENCE [LARGE SCALE GENOMIC DNA]</scope>
    <source>
        <strain evidence="3 4">NS220</strain>
    </source>
</reference>
<dbReference type="SUPFAM" id="SSF53335">
    <property type="entry name" value="S-adenosyl-L-methionine-dependent methyltransferases"/>
    <property type="match status" value="1"/>
</dbReference>
<dbReference type="InterPro" id="IPR041698">
    <property type="entry name" value="Methyltransf_25"/>
</dbReference>
<keyword evidence="1" id="KW-0808">Transferase</keyword>
<dbReference type="Pfam" id="PF13649">
    <property type="entry name" value="Methyltransf_25"/>
    <property type="match status" value="1"/>
</dbReference>
<dbReference type="CDD" id="cd02440">
    <property type="entry name" value="AdoMet_MTases"/>
    <property type="match status" value="1"/>
</dbReference>
<sequence length="200" mass="21181">MDAAQWDERYRASAGGVWATQPPAIVREIAAPLSPGSAIDVATGDGRTALWLAERGWRCTGVDFSSAGLALAAARPGGDAVTWACADVHAWDPGAPVDLVVSCYLHLPDSADAVRRIAEWVTPGGTLLVLGHDVDNIAAGGHGPSNPAILYTPELLRGALDDRFRIERCEQVIRTSEDAELRGGHHAPAIDTLLHAVRVR</sequence>
<dbReference type="AlphaFoldDB" id="A0A147EY16"/>
<dbReference type="InterPro" id="IPR029063">
    <property type="entry name" value="SAM-dependent_MTases_sf"/>
</dbReference>
<protein>
    <recommendedName>
        <fullName evidence="2">Methyltransferase domain-containing protein</fullName>
    </recommendedName>
</protein>
<evidence type="ECO:0000313" key="3">
    <source>
        <dbReference type="EMBL" id="KTR94926.1"/>
    </source>
</evidence>